<comment type="caution">
    <text evidence="8">The sequence shown here is derived from an EMBL/GenBank/DDBJ whole genome shotgun (WGS) entry which is preliminary data.</text>
</comment>
<accession>A0A7J4GTN1</accession>
<keyword evidence="4 8" id="KW-0489">Methyltransferase</keyword>
<dbReference type="GO" id="GO:0008649">
    <property type="term" value="F:rRNA methyltransferase activity"/>
    <property type="evidence" value="ECO:0007669"/>
    <property type="project" value="TreeGrafter"/>
</dbReference>
<dbReference type="AlphaFoldDB" id="A0A7J4GTN1"/>
<sequence>MKLPNNLRKKRGFLELKYGKYWVAWNPYHSKLAAYVLGKGNHWPFTKESTVLYLGAAEGNTVSFLSKICIEGRIVGVDISPTAMAELIVLAEKEKNIIPFLGDAHFPRTYQPHANIPDILYQDIAQRDQLDVFIRNYLFFKPKCGFLMIKSRSMPGKDEDIFDTVENKLKTEFNNVEIIDIRKWAKGHKAYYVQ</sequence>
<dbReference type="Gene3D" id="3.40.50.150">
    <property type="entry name" value="Vaccinia Virus protein VP39"/>
    <property type="match status" value="1"/>
</dbReference>
<dbReference type="PANTHER" id="PTHR10335">
    <property type="entry name" value="RRNA 2-O-METHYLTRANSFERASE FIBRILLARIN"/>
    <property type="match status" value="1"/>
</dbReference>
<dbReference type="CDD" id="cd02440">
    <property type="entry name" value="AdoMet_MTases"/>
    <property type="match status" value="1"/>
</dbReference>
<protein>
    <recommendedName>
        <fullName evidence="2">rRNA 2'-O-methyltransferase fibrillarin</fullName>
    </recommendedName>
</protein>
<dbReference type="PANTHER" id="PTHR10335:SF17">
    <property type="entry name" value="FIBRILLARIN"/>
    <property type="match status" value="1"/>
</dbReference>
<keyword evidence="3" id="KW-0698">rRNA processing</keyword>
<gene>
    <name evidence="8" type="ORF">EYQ70_01890</name>
</gene>
<organism evidence="8 9">
    <name type="scientific">Marine Group III euryarchaeote</name>
    <dbReference type="NCBI Taxonomy" id="2173149"/>
    <lineage>
        <taxon>Archaea</taxon>
        <taxon>Methanobacteriati</taxon>
        <taxon>Thermoplasmatota</taxon>
        <taxon>Thermoplasmata</taxon>
        <taxon>Candidatus Thermoprofundales</taxon>
    </lineage>
</organism>
<dbReference type="InterPro" id="IPR029063">
    <property type="entry name" value="SAM-dependent_MTases_sf"/>
</dbReference>
<dbReference type="InterPro" id="IPR000692">
    <property type="entry name" value="Fibrillarin"/>
</dbReference>
<keyword evidence="5 8" id="KW-0808">Transferase</keyword>
<evidence type="ECO:0000256" key="1">
    <source>
        <dbReference type="ARBA" id="ARBA00010632"/>
    </source>
</evidence>
<evidence type="ECO:0000313" key="8">
    <source>
        <dbReference type="EMBL" id="HIF37154.1"/>
    </source>
</evidence>
<dbReference type="GO" id="GO:1990259">
    <property type="term" value="F:histone H2AQ104 methyltransferase activity"/>
    <property type="evidence" value="ECO:0007669"/>
    <property type="project" value="TreeGrafter"/>
</dbReference>
<reference evidence="9" key="1">
    <citation type="journal article" date="2019" name="bioRxiv">
        <title>Genome diversification in globally distributed novel marine Proteobacteria is linked to environmental adaptation.</title>
        <authorList>
            <person name="Zhou Z."/>
            <person name="Tran P.Q."/>
            <person name="Kieft K."/>
            <person name="Anantharaman K."/>
        </authorList>
    </citation>
    <scope>NUCLEOTIDE SEQUENCE [LARGE SCALE GENOMIC DNA]</scope>
</reference>
<evidence type="ECO:0000256" key="3">
    <source>
        <dbReference type="ARBA" id="ARBA00022552"/>
    </source>
</evidence>
<evidence type="ECO:0000256" key="7">
    <source>
        <dbReference type="ARBA" id="ARBA00022884"/>
    </source>
</evidence>
<comment type="similarity">
    <text evidence="1">Belongs to the methyltransferase superfamily. Fibrillarin family.</text>
</comment>
<evidence type="ECO:0000256" key="4">
    <source>
        <dbReference type="ARBA" id="ARBA00022603"/>
    </source>
</evidence>
<dbReference type="NCBIfam" id="NF003276">
    <property type="entry name" value="PRK04266.1-2"/>
    <property type="match status" value="1"/>
</dbReference>
<keyword evidence="7" id="KW-0694">RNA-binding</keyword>
<dbReference type="GO" id="GO:0008033">
    <property type="term" value="P:tRNA processing"/>
    <property type="evidence" value="ECO:0007669"/>
    <property type="project" value="UniProtKB-KW"/>
</dbReference>
<dbReference type="PRINTS" id="PR00052">
    <property type="entry name" value="FIBRILLARIN"/>
</dbReference>
<name>A0A7J4GTN1_9ARCH</name>
<dbReference type="SUPFAM" id="SSF53335">
    <property type="entry name" value="S-adenosyl-L-methionine-dependent methyltransferases"/>
    <property type="match status" value="1"/>
</dbReference>
<proteinExistence type="inferred from homology"/>
<dbReference type="Proteomes" id="UP000585802">
    <property type="component" value="Unassembled WGS sequence"/>
</dbReference>
<keyword evidence="6" id="KW-0819">tRNA processing</keyword>
<dbReference type="GO" id="GO:0000494">
    <property type="term" value="P:box C/D sno(s)RNA 3'-end processing"/>
    <property type="evidence" value="ECO:0007669"/>
    <property type="project" value="TreeGrafter"/>
</dbReference>
<evidence type="ECO:0000256" key="2">
    <source>
        <dbReference type="ARBA" id="ARBA00015190"/>
    </source>
</evidence>
<evidence type="ECO:0000256" key="6">
    <source>
        <dbReference type="ARBA" id="ARBA00022694"/>
    </source>
</evidence>
<evidence type="ECO:0000256" key="5">
    <source>
        <dbReference type="ARBA" id="ARBA00022679"/>
    </source>
</evidence>
<dbReference type="SMART" id="SM01206">
    <property type="entry name" value="Fibrillarin"/>
    <property type="match status" value="1"/>
</dbReference>
<dbReference type="GO" id="GO:0003723">
    <property type="term" value="F:RNA binding"/>
    <property type="evidence" value="ECO:0007669"/>
    <property type="project" value="UniProtKB-KW"/>
</dbReference>
<evidence type="ECO:0000313" key="9">
    <source>
        <dbReference type="Proteomes" id="UP000585802"/>
    </source>
</evidence>
<dbReference type="EMBL" id="DUCX01000033">
    <property type="protein sequence ID" value="HIF37154.1"/>
    <property type="molecule type" value="Genomic_DNA"/>
</dbReference>
<dbReference type="Pfam" id="PF01269">
    <property type="entry name" value="Fibrillarin"/>
    <property type="match status" value="1"/>
</dbReference>